<organism evidence="2 3">
    <name type="scientific">Stieleria marina</name>
    <dbReference type="NCBI Taxonomy" id="1930275"/>
    <lineage>
        <taxon>Bacteria</taxon>
        <taxon>Pseudomonadati</taxon>
        <taxon>Planctomycetota</taxon>
        <taxon>Planctomycetia</taxon>
        <taxon>Pirellulales</taxon>
        <taxon>Pirellulaceae</taxon>
        <taxon>Stieleria</taxon>
    </lineage>
</organism>
<dbReference type="Pfam" id="PF13480">
    <property type="entry name" value="Acetyltransf_6"/>
    <property type="match status" value="1"/>
</dbReference>
<protein>
    <recommendedName>
        <fullName evidence="1">BioF2-like acetyltransferase domain-containing protein</fullName>
    </recommendedName>
</protein>
<dbReference type="InterPro" id="IPR016181">
    <property type="entry name" value="Acyl_CoA_acyltransferase"/>
</dbReference>
<gene>
    <name evidence="2" type="ORF">K239x_43770</name>
</gene>
<dbReference type="Proteomes" id="UP000319817">
    <property type="component" value="Chromosome"/>
</dbReference>
<evidence type="ECO:0000313" key="2">
    <source>
        <dbReference type="EMBL" id="QDT12367.1"/>
    </source>
</evidence>
<dbReference type="Gene3D" id="3.40.630.30">
    <property type="match status" value="1"/>
</dbReference>
<evidence type="ECO:0000259" key="1">
    <source>
        <dbReference type="Pfam" id="PF13480"/>
    </source>
</evidence>
<accession>A0A517NZ17</accession>
<reference evidence="2 3" key="1">
    <citation type="submission" date="2019-02" db="EMBL/GenBank/DDBJ databases">
        <title>Deep-cultivation of Planctomycetes and their phenomic and genomic characterization uncovers novel biology.</title>
        <authorList>
            <person name="Wiegand S."/>
            <person name="Jogler M."/>
            <person name="Boedeker C."/>
            <person name="Pinto D."/>
            <person name="Vollmers J."/>
            <person name="Rivas-Marin E."/>
            <person name="Kohn T."/>
            <person name="Peeters S.H."/>
            <person name="Heuer A."/>
            <person name="Rast P."/>
            <person name="Oberbeckmann S."/>
            <person name="Bunk B."/>
            <person name="Jeske O."/>
            <person name="Meyerdierks A."/>
            <person name="Storesund J.E."/>
            <person name="Kallscheuer N."/>
            <person name="Luecker S."/>
            <person name="Lage O.M."/>
            <person name="Pohl T."/>
            <person name="Merkel B.J."/>
            <person name="Hornburger P."/>
            <person name="Mueller R.-W."/>
            <person name="Bruemmer F."/>
            <person name="Labrenz M."/>
            <person name="Spormann A.M."/>
            <person name="Op den Camp H."/>
            <person name="Overmann J."/>
            <person name="Amann R."/>
            <person name="Jetten M.S.M."/>
            <person name="Mascher T."/>
            <person name="Medema M.H."/>
            <person name="Devos D.P."/>
            <person name="Kaster A.-K."/>
            <person name="Ovreas L."/>
            <person name="Rohde M."/>
            <person name="Galperin M.Y."/>
            <person name="Jogler C."/>
        </authorList>
    </citation>
    <scope>NUCLEOTIDE SEQUENCE [LARGE SCALE GENOMIC DNA]</scope>
    <source>
        <strain evidence="2 3">K23_9</strain>
    </source>
</reference>
<sequence length="375" mass="41858">MIATNQSADLTVRVVTDAAGFDGLKTEWNRLAPSIPFRSFRWHRAWWKHFGVDRALLILAVYDQETCVGIAPLFVQRILSAGRVAQFIGSGEVASDQQSILSAPNRETEVGAAIANWFTSDQNEQADLLQLDGIAPNSNAFVAFASAAQQMNYSLIDRSTLHTWRIDLPGSMDEYISQLSKSCRRKVRTAVKRFESGELNVSIASDPTEFECNWMHFVTLHQRRRTSLGDPGCFADGDFAAFLHNIAADFFRSGHLDMVCVSDNSGPIATEICFRDDHCSYAYQIGIDPDALKQNPGWLVNTASIRHAIELGLSEFDFCRGDFDYKRQLGAEKTACQRLRLTPNRMRSQVLNAAITGGTAMRNWCQNTFNIPATQ</sequence>
<proteinExistence type="predicted"/>
<dbReference type="RefSeq" id="WP_145420197.1">
    <property type="nucleotide sequence ID" value="NZ_CP036526.1"/>
</dbReference>
<dbReference type="EMBL" id="CP036526">
    <property type="protein sequence ID" value="QDT12367.1"/>
    <property type="molecule type" value="Genomic_DNA"/>
</dbReference>
<dbReference type="AlphaFoldDB" id="A0A517NZ17"/>
<evidence type="ECO:0000313" key="3">
    <source>
        <dbReference type="Proteomes" id="UP000319817"/>
    </source>
</evidence>
<dbReference type="OrthoDB" id="9808976at2"/>
<keyword evidence="3" id="KW-1185">Reference proteome</keyword>
<feature type="domain" description="BioF2-like acetyltransferase" evidence="1">
    <location>
        <begin position="181"/>
        <end position="327"/>
    </location>
</feature>
<dbReference type="InterPro" id="IPR038740">
    <property type="entry name" value="BioF2-like_GNAT_dom"/>
</dbReference>
<dbReference type="SUPFAM" id="SSF55729">
    <property type="entry name" value="Acyl-CoA N-acyltransferases (Nat)"/>
    <property type="match status" value="1"/>
</dbReference>
<name>A0A517NZ17_9BACT</name>